<dbReference type="Pfam" id="PF13567">
    <property type="entry name" value="DUF4131"/>
    <property type="match status" value="1"/>
</dbReference>
<feature type="transmembrane region" description="Helical" evidence="9">
    <location>
        <begin position="361"/>
        <end position="380"/>
    </location>
</feature>
<protein>
    <submittedName>
        <fullName evidence="11">DNA internalization-related competence protein ComEC/Rec2</fullName>
    </submittedName>
</protein>
<gene>
    <name evidence="11" type="ORF">EAV92_03460</name>
</gene>
<feature type="transmembrane region" description="Helical" evidence="9">
    <location>
        <begin position="302"/>
        <end position="324"/>
    </location>
</feature>
<evidence type="ECO:0000256" key="3">
    <source>
        <dbReference type="ARBA" id="ARBA00022692"/>
    </source>
</evidence>
<dbReference type="InterPro" id="IPR004797">
    <property type="entry name" value="Competence_ComEC/Rec2"/>
</dbReference>
<reference evidence="11 12" key="1">
    <citation type="submission" date="2018-10" db="EMBL/GenBank/DDBJ databases">
        <title>Genome Sequence of Cohnella sp.</title>
        <authorList>
            <person name="Srinivasan S."/>
            <person name="Kim M.K."/>
        </authorList>
    </citation>
    <scope>NUCLEOTIDE SEQUENCE [LARGE SCALE GENOMIC DNA]</scope>
    <source>
        <strain evidence="11 12">18JY8-7</strain>
    </source>
</reference>
<comment type="function">
    <text evidence="7">Counteracts the endogenous Pycsar antiviral defense system. Phosphodiesterase that enables metal-dependent hydrolysis of host cyclic nucleotide Pycsar defense signals such as cCMP and cUMP.</text>
</comment>
<dbReference type="InterPro" id="IPR004477">
    <property type="entry name" value="ComEC_N"/>
</dbReference>
<dbReference type="Pfam" id="PF03772">
    <property type="entry name" value="Competence"/>
    <property type="match status" value="1"/>
</dbReference>
<feature type="transmembrane region" description="Helical" evidence="9">
    <location>
        <begin position="422"/>
        <end position="447"/>
    </location>
</feature>
<dbReference type="InterPro" id="IPR052159">
    <property type="entry name" value="Competence_DNA_uptake"/>
</dbReference>
<evidence type="ECO:0000256" key="2">
    <source>
        <dbReference type="ARBA" id="ARBA00022475"/>
    </source>
</evidence>
<dbReference type="KEGG" id="coh:EAV92_03460"/>
<keyword evidence="4 9" id="KW-1133">Transmembrane helix</keyword>
<dbReference type="PANTHER" id="PTHR30619">
    <property type="entry name" value="DNA INTERNALIZATION/COMPETENCE PROTEIN COMEC/REC2"/>
    <property type="match status" value="1"/>
</dbReference>
<comment type="catalytic activity">
    <reaction evidence="6">
        <text>3',5'-cyclic CMP + H2O = CMP + H(+)</text>
        <dbReference type="Rhea" id="RHEA:72675"/>
        <dbReference type="ChEBI" id="CHEBI:15377"/>
        <dbReference type="ChEBI" id="CHEBI:15378"/>
        <dbReference type="ChEBI" id="CHEBI:58003"/>
        <dbReference type="ChEBI" id="CHEBI:60377"/>
    </reaction>
    <physiologicalReaction direction="left-to-right" evidence="6">
        <dbReference type="Rhea" id="RHEA:72676"/>
    </physiologicalReaction>
</comment>
<keyword evidence="5 9" id="KW-0472">Membrane</keyword>
<evidence type="ECO:0000313" key="12">
    <source>
        <dbReference type="Proteomes" id="UP000269097"/>
    </source>
</evidence>
<evidence type="ECO:0000256" key="7">
    <source>
        <dbReference type="ARBA" id="ARBA00034301"/>
    </source>
</evidence>
<dbReference type="InterPro" id="IPR025405">
    <property type="entry name" value="DUF4131"/>
</dbReference>
<keyword evidence="12" id="KW-1185">Reference proteome</keyword>
<dbReference type="SUPFAM" id="SSF56281">
    <property type="entry name" value="Metallo-hydrolase/oxidoreductase"/>
    <property type="match status" value="1"/>
</dbReference>
<comment type="subcellular location">
    <subcellularLocation>
        <location evidence="1">Cell membrane</location>
        <topology evidence="1">Multi-pass membrane protein</topology>
    </subcellularLocation>
</comment>
<keyword evidence="3 9" id="KW-0812">Transmembrane</keyword>
<comment type="catalytic activity">
    <reaction evidence="8">
        <text>3',5'-cyclic UMP + H2O = UMP + H(+)</text>
        <dbReference type="Rhea" id="RHEA:70575"/>
        <dbReference type="ChEBI" id="CHEBI:15377"/>
        <dbReference type="ChEBI" id="CHEBI:15378"/>
        <dbReference type="ChEBI" id="CHEBI:57865"/>
        <dbReference type="ChEBI" id="CHEBI:184387"/>
    </reaction>
    <physiologicalReaction direction="left-to-right" evidence="8">
        <dbReference type="Rhea" id="RHEA:70576"/>
    </physiologicalReaction>
</comment>
<dbReference type="NCBIfam" id="TIGR00361">
    <property type="entry name" value="ComEC_Rec2"/>
    <property type="match status" value="1"/>
</dbReference>
<evidence type="ECO:0000313" key="11">
    <source>
        <dbReference type="EMBL" id="AYQ71712.1"/>
    </source>
</evidence>
<feature type="transmembrane region" description="Helical" evidence="9">
    <location>
        <begin position="259"/>
        <end position="281"/>
    </location>
</feature>
<evidence type="ECO:0000256" key="1">
    <source>
        <dbReference type="ARBA" id="ARBA00004651"/>
    </source>
</evidence>
<feature type="transmembrane region" description="Helical" evidence="9">
    <location>
        <begin position="548"/>
        <end position="566"/>
    </location>
</feature>
<evidence type="ECO:0000256" key="8">
    <source>
        <dbReference type="ARBA" id="ARBA00048505"/>
    </source>
</evidence>
<dbReference type="Pfam" id="PF00753">
    <property type="entry name" value="Lactamase_B"/>
    <property type="match status" value="1"/>
</dbReference>
<accession>A0A3G3JU28</accession>
<organism evidence="11 12">
    <name type="scientific">Cohnella candidum</name>
    <dbReference type="NCBI Taxonomy" id="2674991"/>
    <lineage>
        <taxon>Bacteria</taxon>
        <taxon>Bacillati</taxon>
        <taxon>Bacillota</taxon>
        <taxon>Bacilli</taxon>
        <taxon>Bacillales</taxon>
        <taxon>Paenibacillaceae</taxon>
        <taxon>Cohnella</taxon>
    </lineage>
</organism>
<evidence type="ECO:0000259" key="10">
    <source>
        <dbReference type="SMART" id="SM00849"/>
    </source>
</evidence>
<feature type="transmembrane region" description="Helical" evidence="9">
    <location>
        <begin position="336"/>
        <end position="354"/>
    </location>
</feature>
<dbReference type="AlphaFoldDB" id="A0A3G3JU28"/>
<proteinExistence type="predicted"/>
<evidence type="ECO:0000256" key="9">
    <source>
        <dbReference type="SAM" id="Phobius"/>
    </source>
</evidence>
<dbReference type="EMBL" id="CP033433">
    <property type="protein sequence ID" value="AYQ71712.1"/>
    <property type="molecule type" value="Genomic_DNA"/>
</dbReference>
<dbReference type="CDD" id="cd07731">
    <property type="entry name" value="ComA-like_MBL-fold"/>
    <property type="match status" value="1"/>
</dbReference>
<feature type="transmembrane region" description="Helical" evidence="9">
    <location>
        <begin position="392"/>
        <end position="410"/>
    </location>
</feature>
<dbReference type="InterPro" id="IPR036866">
    <property type="entry name" value="RibonucZ/Hydroxyglut_hydro"/>
</dbReference>
<evidence type="ECO:0000256" key="4">
    <source>
        <dbReference type="ARBA" id="ARBA00022989"/>
    </source>
</evidence>
<dbReference type="GO" id="GO:0005886">
    <property type="term" value="C:plasma membrane"/>
    <property type="evidence" value="ECO:0007669"/>
    <property type="project" value="UniProtKB-SubCell"/>
</dbReference>
<dbReference type="RefSeq" id="WP_123039775.1">
    <property type="nucleotide sequence ID" value="NZ_CP033433.1"/>
</dbReference>
<dbReference type="Gene3D" id="3.60.15.10">
    <property type="entry name" value="Ribonuclease Z/Hydroxyacylglutathione hydrolase-like"/>
    <property type="match status" value="1"/>
</dbReference>
<dbReference type="InterPro" id="IPR035681">
    <property type="entry name" value="ComA-like_MBL"/>
</dbReference>
<keyword evidence="2" id="KW-1003">Cell membrane</keyword>
<sequence>MNRRPLVVFACFWLFGASVPSLWQGLEVTAACGSAALLLGGSWFSGRLSGRLACVSAMAMLLAFGERAWVDHAAQSELTSRWSANGVPEQTSLEGAIASPPEVDGDTATFRLAARRLEEGESTGIAIHETVMVRVKLKAKPEQETAGLWKRGDRVRVTGAPEQPGDAGNIGSFDYRRYLERQGVYWQWSVQGAESVQTAEGTVSWTTVPLRKIDELRARIGRLMGELYPGRDAGYMKGLVVGITDEIDPAQYDSFSRLGLTHVLAISGLHVAVVVFVLLRLGAVCRLTRERSIDIAFAAMPFYMLVTGASPSAVRACLMAMIALALARRNRLKDGLHLLAAAAILMTAWNPRVVEDVSFQLSFAVTAGLLLATSSVSTALGGVRPRFLRDALAVGITAQAISFPLTVYYFHGMHLLSLPANLLLVPFISFAVLPLGMASVVLGAAWLPLGAVPATLASYGNRITFGIVEYLNRAESLKTVWPQPSLIWVAAAYILIGLTVWRMRVREAVRREPETFSGAEEDSTVPLEDPTLLIEDEEISAPPRWRRVAAGGAVLLVWAGWLIWGYQPWFLDRNAYVEFLDVGQGDGILVRTGAGRHLLIDAGGTVVFRKPGDEWREKRDPYEVGRKLLVPLLKQRGVRTLDALVLTHLDADHIGGAEAVLREVPVRALIWNGTWKKNAGTERLFREAERRGIPVYAARAGMEWTLDESASLNVLFPSPSASAAGDAVPAALPLLDKQNENSVVLMLNLYGRRFLLTGDVEAPGEAAILRGESSGNPNPLAPVDVMKAGHHGSKTSTTPEWVARWKPAETVISVGRKNLYGHPNADVIARLSASGSALFRTDRNGEIRYRVTPGGVLWRQVKRVSAETNIRQGT</sequence>
<dbReference type="SMART" id="SM00849">
    <property type="entry name" value="Lactamase_B"/>
    <property type="match status" value="1"/>
</dbReference>
<feature type="transmembrane region" description="Helical" evidence="9">
    <location>
        <begin position="485"/>
        <end position="501"/>
    </location>
</feature>
<dbReference type="InterPro" id="IPR001279">
    <property type="entry name" value="Metallo-B-lactamas"/>
</dbReference>
<dbReference type="PANTHER" id="PTHR30619:SF1">
    <property type="entry name" value="RECOMBINATION PROTEIN 2"/>
    <property type="match status" value="1"/>
</dbReference>
<feature type="domain" description="Metallo-beta-lactamase" evidence="10">
    <location>
        <begin position="584"/>
        <end position="816"/>
    </location>
</feature>
<dbReference type="NCBIfam" id="TIGR00360">
    <property type="entry name" value="ComEC_N-term"/>
    <property type="match status" value="1"/>
</dbReference>
<dbReference type="GO" id="GO:0030420">
    <property type="term" value="P:establishment of competence for transformation"/>
    <property type="evidence" value="ECO:0007669"/>
    <property type="project" value="InterPro"/>
</dbReference>
<name>A0A3G3JU28_9BACL</name>
<evidence type="ECO:0000256" key="6">
    <source>
        <dbReference type="ARBA" id="ARBA00034221"/>
    </source>
</evidence>
<dbReference type="Proteomes" id="UP000269097">
    <property type="component" value="Chromosome"/>
</dbReference>
<evidence type="ECO:0000256" key="5">
    <source>
        <dbReference type="ARBA" id="ARBA00023136"/>
    </source>
</evidence>